<comment type="caution">
    <text evidence="3">The sequence shown here is derived from an EMBL/GenBank/DDBJ whole genome shotgun (WGS) entry which is preliminary data.</text>
</comment>
<feature type="region of interest" description="Disordered" evidence="1">
    <location>
        <begin position="1"/>
        <end position="21"/>
    </location>
</feature>
<feature type="compositionally biased region" description="Basic and acidic residues" evidence="1">
    <location>
        <begin position="8"/>
        <end position="18"/>
    </location>
</feature>
<dbReference type="SUPFAM" id="SSF55159">
    <property type="entry name" value="eIF1-like"/>
    <property type="match status" value="1"/>
</dbReference>
<keyword evidence="4" id="KW-1185">Reference proteome</keyword>
<accession>A0ABN8PDN2</accession>
<dbReference type="Pfam" id="PF12937">
    <property type="entry name" value="F-box-like"/>
    <property type="match status" value="1"/>
</dbReference>
<dbReference type="Gene3D" id="1.20.1280.50">
    <property type="match status" value="1"/>
</dbReference>
<dbReference type="SMART" id="SM00256">
    <property type="entry name" value="FBOX"/>
    <property type="match status" value="1"/>
</dbReference>
<dbReference type="InterPro" id="IPR029071">
    <property type="entry name" value="Ubiquitin-like_domsf"/>
</dbReference>
<dbReference type="PROSITE" id="PS50181">
    <property type="entry name" value="FBOX"/>
    <property type="match status" value="1"/>
</dbReference>
<dbReference type="Gene3D" id="3.40.1000.30">
    <property type="match status" value="1"/>
</dbReference>
<proteinExistence type="predicted"/>
<feature type="region of interest" description="Disordered" evidence="1">
    <location>
        <begin position="565"/>
        <end position="613"/>
    </location>
</feature>
<sequence>MPKRSRKGVKESENDGRPPELTFASFLTGSLTSQSSQVLDETCSEDFGASTASRGLGSGAEANLKQGETSEKTLGFFVQRTKKGKLPISYENRAKGKKVTVIANVSGDANILLQELKKKIGTGGVGNLYEMKLRAVFNRQREVLELLGDAITLNDCREAVCRRFNLRRNNFNLSLNGQDILDNDSVPLKDLGIVNGDLIYVITARDSEQHGDNPGNQYADFLADQHPFQHSPERGESLQCNSEASTSMQHDVPQTSTASVTSLRSHVLLCREGIPEALEDLYRAAEVGTIHEASWIVIHFLMLETGYICASENLKESSEADRSQRIVLPVDWKKGGTARIKYTHASCPGLTSSLTCTSLGPYVMVHGIVDSVSGSEIYQCRLQPTDFVRGNVDLKTSGASTVYYNLHRLSRLIKDQVAYPLLAFMRSALGLPQLCGLMALPAEVKLMVLGRLPVPSILNVASTCQEMRSLSNDPSLWQHLVFRDFGRKTKDQAKSWKMEYISLYRAKKAHEKMRLQLLVPPPALYPPGHGIGTQPFRGDTFPPGIIGGHSDLYPNLPFMPGGINPMPGAAPAPGMPRPRFDPFGPLPDMNQMPGPSRRGRRSGPHPNFPPSFF</sequence>
<evidence type="ECO:0000313" key="4">
    <source>
        <dbReference type="Proteomes" id="UP001159405"/>
    </source>
</evidence>
<dbReference type="PANTHER" id="PTHR15537:SF2">
    <property type="entry name" value="F-BOX ONLY PROTEIN 7"/>
    <property type="match status" value="1"/>
</dbReference>
<dbReference type="InterPro" id="IPR047118">
    <property type="entry name" value="Fbxo7"/>
</dbReference>
<protein>
    <recommendedName>
        <fullName evidence="2">F-box domain-containing protein</fullName>
    </recommendedName>
</protein>
<dbReference type="PANTHER" id="PTHR15537">
    <property type="entry name" value="F-BOX ONLY PROTEIN 7"/>
    <property type="match status" value="1"/>
</dbReference>
<dbReference type="EMBL" id="CALNXK010000067">
    <property type="protein sequence ID" value="CAH3141649.1"/>
    <property type="molecule type" value="Genomic_DNA"/>
</dbReference>
<name>A0ABN8PDN2_9CNID</name>
<evidence type="ECO:0000259" key="2">
    <source>
        <dbReference type="PROSITE" id="PS50181"/>
    </source>
</evidence>
<reference evidence="3 4" key="1">
    <citation type="submission" date="2022-05" db="EMBL/GenBank/DDBJ databases">
        <authorList>
            <consortium name="Genoscope - CEA"/>
            <person name="William W."/>
        </authorList>
    </citation>
    <scope>NUCLEOTIDE SEQUENCE [LARGE SCALE GENOMIC DNA]</scope>
</reference>
<dbReference type="InterPro" id="IPR001810">
    <property type="entry name" value="F-box_dom"/>
</dbReference>
<dbReference type="SUPFAM" id="SSF81383">
    <property type="entry name" value="F-box domain"/>
    <property type="match status" value="1"/>
</dbReference>
<dbReference type="SUPFAM" id="SSF54236">
    <property type="entry name" value="Ubiquitin-like"/>
    <property type="match status" value="1"/>
</dbReference>
<dbReference type="InterPro" id="IPR036877">
    <property type="entry name" value="SUI1_dom_sf"/>
</dbReference>
<dbReference type="Gene3D" id="3.30.780.10">
    <property type="entry name" value="SUI1-like domain"/>
    <property type="match status" value="1"/>
</dbReference>
<dbReference type="InterPro" id="IPR036047">
    <property type="entry name" value="F-box-like_dom_sf"/>
</dbReference>
<gene>
    <name evidence="3" type="ORF">PLOB_00042067</name>
</gene>
<dbReference type="InterPro" id="IPR021625">
    <property type="entry name" value="PI31_Prot_N"/>
</dbReference>
<dbReference type="CDD" id="cd22087">
    <property type="entry name" value="F-box_FBXO7"/>
    <property type="match status" value="1"/>
</dbReference>
<dbReference type="Proteomes" id="UP001159405">
    <property type="component" value="Unassembled WGS sequence"/>
</dbReference>
<evidence type="ECO:0000256" key="1">
    <source>
        <dbReference type="SAM" id="MobiDB-lite"/>
    </source>
</evidence>
<dbReference type="Pfam" id="PF11566">
    <property type="entry name" value="PI31_Prot_N"/>
    <property type="match status" value="1"/>
</dbReference>
<feature type="domain" description="F-box" evidence="2">
    <location>
        <begin position="434"/>
        <end position="480"/>
    </location>
</feature>
<organism evidence="3 4">
    <name type="scientific">Porites lobata</name>
    <dbReference type="NCBI Taxonomy" id="104759"/>
    <lineage>
        <taxon>Eukaryota</taxon>
        <taxon>Metazoa</taxon>
        <taxon>Cnidaria</taxon>
        <taxon>Anthozoa</taxon>
        <taxon>Hexacorallia</taxon>
        <taxon>Scleractinia</taxon>
        <taxon>Fungiina</taxon>
        <taxon>Poritidae</taxon>
        <taxon>Porites</taxon>
    </lineage>
</organism>
<evidence type="ECO:0000313" key="3">
    <source>
        <dbReference type="EMBL" id="CAH3141649.1"/>
    </source>
</evidence>